<dbReference type="KEGG" id="dat:HRM2_02500"/>
<feature type="domain" description="Response regulatory" evidence="3">
    <location>
        <begin position="8"/>
        <end position="124"/>
    </location>
</feature>
<accession>C0QFH6</accession>
<evidence type="ECO:0000313" key="5">
    <source>
        <dbReference type="Proteomes" id="UP000000442"/>
    </source>
</evidence>
<gene>
    <name evidence="4" type="ordered locus">HRM2_02500</name>
</gene>
<organism evidence="4 5">
    <name type="scientific">Desulforapulum autotrophicum (strain ATCC 43914 / DSM 3382 / VKM B-1955 / HRM2)</name>
    <name type="common">Desulfobacterium autotrophicum</name>
    <dbReference type="NCBI Taxonomy" id="177437"/>
    <lineage>
        <taxon>Bacteria</taxon>
        <taxon>Pseudomonadati</taxon>
        <taxon>Thermodesulfobacteriota</taxon>
        <taxon>Desulfobacteria</taxon>
        <taxon>Desulfobacterales</taxon>
        <taxon>Desulfobacteraceae</taxon>
        <taxon>Desulforapulum</taxon>
    </lineage>
</organism>
<dbReference type="InterPro" id="IPR011006">
    <property type="entry name" value="CheY-like_superfamily"/>
</dbReference>
<dbReference type="GO" id="GO:0016791">
    <property type="term" value="F:phosphatase activity"/>
    <property type="evidence" value="ECO:0007669"/>
    <property type="project" value="TreeGrafter"/>
</dbReference>
<dbReference type="InterPro" id="IPR001789">
    <property type="entry name" value="Sig_transdc_resp-reg_receiver"/>
</dbReference>
<dbReference type="Pfam" id="PF07228">
    <property type="entry name" value="SpoIIE"/>
    <property type="match status" value="1"/>
</dbReference>
<dbReference type="Gene3D" id="3.60.40.10">
    <property type="entry name" value="PPM-type phosphatase domain"/>
    <property type="match status" value="1"/>
</dbReference>
<dbReference type="STRING" id="177437.HRM2_02500"/>
<dbReference type="Proteomes" id="UP000000442">
    <property type="component" value="Chromosome"/>
</dbReference>
<dbReference type="SMART" id="SM00331">
    <property type="entry name" value="PP2C_SIG"/>
    <property type="match status" value="1"/>
</dbReference>
<dbReference type="InterPro" id="IPR052016">
    <property type="entry name" value="Bact_Sigma-Reg"/>
</dbReference>
<dbReference type="PANTHER" id="PTHR43156:SF2">
    <property type="entry name" value="STAGE II SPORULATION PROTEIN E"/>
    <property type="match status" value="1"/>
</dbReference>
<protein>
    <submittedName>
        <fullName evidence="4">Two-component response regulator receiver protein (Phosphoserine phosphatase)</fullName>
    </submittedName>
</protein>
<dbReference type="GO" id="GO:0000160">
    <property type="term" value="P:phosphorelay signal transduction system"/>
    <property type="evidence" value="ECO:0007669"/>
    <property type="project" value="InterPro"/>
</dbReference>
<dbReference type="EMBL" id="CP001087">
    <property type="protein sequence ID" value="ACN13372.1"/>
    <property type="molecule type" value="Genomic_DNA"/>
</dbReference>
<dbReference type="eggNOG" id="COG0745">
    <property type="taxonomic scope" value="Bacteria"/>
</dbReference>
<reference evidence="4 5" key="1">
    <citation type="journal article" date="2009" name="Environ. Microbiol.">
        <title>Genome sequence of Desulfobacterium autotrophicum HRM2, a marine sulfate reducer oxidizing organic carbon completely to carbon dioxide.</title>
        <authorList>
            <person name="Strittmatter A.W."/>
            <person name="Liesegang H."/>
            <person name="Rabus R."/>
            <person name="Decker I."/>
            <person name="Amann J."/>
            <person name="Andres S."/>
            <person name="Henne A."/>
            <person name="Fricke W.F."/>
            <person name="Martinez-Arias R."/>
            <person name="Bartels D."/>
            <person name="Goesmann A."/>
            <person name="Krause L."/>
            <person name="Puehler A."/>
            <person name="Klenk H.P."/>
            <person name="Richter M."/>
            <person name="Schuler M."/>
            <person name="Gloeckner F.O."/>
            <person name="Meyerdierks A."/>
            <person name="Gottschalk G."/>
            <person name="Amann R."/>
        </authorList>
    </citation>
    <scope>NUCLEOTIDE SEQUENCE [LARGE SCALE GENOMIC DNA]</scope>
    <source>
        <strain evidence="5">ATCC 43914 / DSM 3382 / HRM2</strain>
    </source>
</reference>
<dbReference type="SMART" id="SM00448">
    <property type="entry name" value="REC"/>
    <property type="match status" value="1"/>
</dbReference>
<evidence type="ECO:0000313" key="4">
    <source>
        <dbReference type="EMBL" id="ACN13372.1"/>
    </source>
</evidence>
<dbReference type="Pfam" id="PF00072">
    <property type="entry name" value="Response_reg"/>
    <property type="match status" value="1"/>
</dbReference>
<feature type="modified residue" description="4-aspartylphosphate" evidence="2">
    <location>
        <position position="57"/>
    </location>
</feature>
<dbReference type="Gene3D" id="3.40.50.2300">
    <property type="match status" value="1"/>
</dbReference>
<dbReference type="eggNOG" id="COG2208">
    <property type="taxonomic scope" value="Bacteria"/>
</dbReference>
<dbReference type="Gene3D" id="6.10.250.690">
    <property type="match status" value="1"/>
</dbReference>
<dbReference type="OrthoDB" id="20101at2"/>
<evidence type="ECO:0000256" key="1">
    <source>
        <dbReference type="ARBA" id="ARBA00022801"/>
    </source>
</evidence>
<dbReference type="RefSeq" id="WP_012662621.1">
    <property type="nucleotide sequence ID" value="NC_012108.1"/>
</dbReference>
<evidence type="ECO:0000259" key="3">
    <source>
        <dbReference type="PROSITE" id="PS50110"/>
    </source>
</evidence>
<dbReference type="InterPro" id="IPR036457">
    <property type="entry name" value="PPM-type-like_dom_sf"/>
</dbReference>
<proteinExistence type="predicted"/>
<dbReference type="SUPFAM" id="SSF52172">
    <property type="entry name" value="CheY-like"/>
    <property type="match status" value="1"/>
</dbReference>
<sequence length="373" mass="41156">MELKSVFTILVVDDNLVNLKFMEMTLSKEGYRVITADNGTSAKTIAVAEKPDLILLDIQMPGGDGFEVIRFLKETPGTCTIPVIFLTNMTDVDSKLKGFDLGAVDYVTKPFHPLEVLARVATHLKLSIATNSLVANQARRLREITEAQNEMLPLPEDFPRAKFGVYYRALHEAGGDFYDILNISDHITGYFVADFSGHDIKSSYMTASIKALLAQNSKLVYSPLETMKMINDVLVEILSENKYLTACYARLNHATGNLCIISAGHPPVVHVPATRNPEIINMDGDILGMFKDARFGIHRRKLAPGDRFFIYSDGLVESVKQKITWTTGAKGLLAKFEAIRNVPLSEAPSALVQNIFSGGAEPEDDIVVLCVEV</sequence>
<dbReference type="SUPFAM" id="SSF81606">
    <property type="entry name" value="PP2C-like"/>
    <property type="match status" value="1"/>
</dbReference>
<keyword evidence="1" id="KW-0378">Hydrolase</keyword>
<dbReference type="AlphaFoldDB" id="C0QFH6"/>
<dbReference type="PANTHER" id="PTHR43156">
    <property type="entry name" value="STAGE II SPORULATION PROTEIN E-RELATED"/>
    <property type="match status" value="1"/>
</dbReference>
<dbReference type="InterPro" id="IPR001932">
    <property type="entry name" value="PPM-type_phosphatase-like_dom"/>
</dbReference>
<name>C0QFH6_DESAH</name>
<dbReference type="HOGENOM" id="CLU_000445_43_7_7"/>
<keyword evidence="5" id="KW-1185">Reference proteome</keyword>
<dbReference type="PROSITE" id="PS50110">
    <property type="entry name" value="RESPONSE_REGULATORY"/>
    <property type="match status" value="1"/>
</dbReference>
<keyword evidence="2" id="KW-0597">Phosphoprotein</keyword>
<evidence type="ECO:0000256" key="2">
    <source>
        <dbReference type="PROSITE-ProRule" id="PRU00169"/>
    </source>
</evidence>